<accession>A0A7G6Y6B3</accession>
<dbReference type="InterPro" id="IPR049874">
    <property type="entry name" value="ROK_cs"/>
</dbReference>
<dbReference type="Gene3D" id="3.30.420.40">
    <property type="match status" value="2"/>
</dbReference>
<evidence type="ECO:0000313" key="2">
    <source>
        <dbReference type="EMBL" id="QNE34028.1"/>
    </source>
</evidence>
<evidence type="ECO:0000256" key="1">
    <source>
        <dbReference type="ARBA" id="ARBA00006479"/>
    </source>
</evidence>
<name>A0A7G6Y6B3_9MICO</name>
<dbReference type="InterPro" id="IPR036390">
    <property type="entry name" value="WH_DNA-bd_sf"/>
</dbReference>
<protein>
    <submittedName>
        <fullName evidence="2">ROK family protein</fullName>
    </submittedName>
</protein>
<dbReference type="PROSITE" id="PS01125">
    <property type="entry name" value="ROK"/>
    <property type="match status" value="1"/>
</dbReference>
<comment type="similarity">
    <text evidence="1">Belongs to the ROK (NagC/XylR) family.</text>
</comment>
<evidence type="ECO:0000313" key="3">
    <source>
        <dbReference type="Proteomes" id="UP000515511"/>
    </source>
</evidence>
<proteinExistence type="inferred from homology"/>
<dbReference type="Pfam" id="PF00480">
    <property type="entry name" value="ROK"/>
    <property type="match status" value="1"/>
</dbReference>
<dbReference type="AlphaFoldDB" id="A0A7G6Y6B3"/>
<dbReference type="PANTHER" id="PTHR18964:SF149">
    <property type="entry name" value="BIFUNCTIONAL UDP-N-ACETYLGLUCOSAMINE 2-EPIMERASE_N-ACETYLMANNOSAMINE KINASE"/>
    <property type="match status" value="1"/>
</dbReference>
<gene>
    <name evidence="2" type="ORF">F1C12_01960</name>
</gene>
<dbReference type="EMBL" id="CP043641">
    <property type="protein sequence ID" value="QNE34028.1"/>
    <property type="molecule type" value="Genomic_DNA"/>
</dbReference>
<dbReference type="RefSeq" id="WP_185277197.1">
    <property type="nucleotide sequence ID" value="NZ_CP043641.1"/>
</dbReference>
<dbReference type="SUPFAM" id="SSF53067">
    <property type="entry name" value="Actin-like ATPase domain"/>
    <property type="match status" value="1"/>
</dbReference>
<dbReference type="PANTHER" id="PTHR18964">
    <property type="entry name" value="ROK (REPRESSOR, ORF, KINASE) FAMILY"/>
    <property type="match status" value="1"/>
</dbReference>
<dbReference type="SUPFAM" id="SSF46785">
    <property type="entry name" value="Winged helix' DNA-binding domain"/>
    <property type="match status" value="1"/>
</dbReference>
<dbReference type="Gene3D" id="1.10.10.10">
    <property type="entry name" value="Winged helix-like DNA-binding domain superfamily/Winged helix DNA-binding domain"/>
    <property type="match status" value="1"/>
</dbReference>
<dbReference type="Pfam" id="PF13412">
    <property type="entry name" value="HTH_24"/>
    <property type="match status" value="1"/>
</dbReference>
<sequence length="407" mass="42752">MHKPNDVPQLIRRTHEERILATLRENGPLTRAELEKRVGLSRTTLSDITAALLRRGVLVERATHDEARGRGRPAAKLALDPASGQFLGVDLGHRRVHVAVVNASNEIIVSGERAYDVDTSWSERIDATFALIEGLARDEEVGLQALEGIGIGVPGPLSTAFRGEQRTPPRWRGQPRDELLALIRGRFAGRFSAPLTLDNNTRLAGLGEAVWGRADDADSLLYLRLGDGVGGGLVVSGRLVSGASGSAGEVGHVTVEPDGLPCWCGKTGCLETVASVPAIQERLAAVRAGDGDEDGSAADAVVRAAGEATGRALAAASVVVDPRDIVIAGDVLRFPGFLDAARESFARETLLVGGGDRLRVSTLRDEAGALGAIAAAFHRSSLLVGYASLAGLPDPAPEPADAERRQA</sequence>
<organism evidence="2 3">
    <name type="scientific">Leifsonia shinshuensis</name>
    <dbReference type="NCBI Taxonomy" id="150026"/>
    <lineage>
        <taxon>Bacteria</taxon>
        <taxon>Bacillati</taxon>
        <taxon>Actinomycetota</taxon>
        <taxon>Actinomycetes</taxon>
        <taxon>Micrococcales</taxon>
        <taxon>Microbacteriaceae</taxon>
        <taxon>Leifsonia</taxon>
    </lineage>
</organism>
<reference evidence="3" key="1">
    <citation type="submission" date="2019-09" db="EMBL/GenBank/DDBJ databases">
        <title>Antimicrobial potential of Antarctic Bacteria.</title>
        <authorList>
            <person name="Benaud N."/>
            <person name="Edwards R.J."/>
            <person name="Ferrari B.C."/>
        </authorList>
    </citation>
    <scope>NUCLEOTIDE SEQUENCE [LARGE SCALE GENOMIC DNA]</scope>
    <source>
        <strain evidence="3">INR9</strain>
    </source>
</reference>
<dbReference type="InterPro" id="IPR000600">
    <property type="entry name" value="ROK"/>
</dbReference>
<dbReference type="KEGG" id="lse:F1C12_01960"/>
<dbReference type="Proteomes" id="UP000515511">
    <property type="component" value="Chromosome"/>
</dbReference>
<dbReference type="InterPro" id="IPR043129">
    <property type="entry name" value="ATPase_NBD"/>
</dbReference>
<dbReference type="InterPro" id="IPR036388">
    <property type="entry name" value="WH-like_DNA-bd_sf"/>
</dbReference>